<dbReference type="Pfam" id="PF06985">
    <property type="entry name" value="HET"/>
    <property type="match status" value="1"/>
</dbReference>
<dbReference type="OrthoDB" id="194358at2759"/>
<dbReference type="AlphaFoldDB" id="A0A077WHP3"/>
<protein>
    <recommendedName>
        <fullName evidence="1">Heterokaryon incompatibility domain-containing protein</fullName>
    </recommendedName>
</protein>
<sequence>MSSVSSNNDPIQIHVNTQDWTEKRRQLFEKRVNALLHDPDFLLLYVPKDEETKLQLVKPVDDSYHRNRIIHRINDSQTGQLPTTWYAISHVWGAVYSDAHLWHDIARYVKDEYNNPVEIEHHPYLRMRNEKRQPLLKLLRHHPDSYWWIDNFCVRNPSFEDPIANSVFTCCTQCIALVDCDPTVILQIHAMKSISMSENMPFTATFLDQYEKLNNLLVTLTGCRWWKRIWKWQEMVLPQEILFMAETTTQVSSDTMIHVDDLYCLEATLGKMLFVFMKNGARPLHAPTTAFKELRYSRQFYRHHIYDMTDPRLLISLMDVFGRSARKGEDEIDYIYGVLGVLPLDMPSMDKYILEPNEGWRCFLSKLDTFLLECMRSQFTTNMNQDAVRLVTINDGARRIDLSTARDMADVYRNLLSVFECVV</sequence>
<accession>A0A077WHP3</accession>
<organism evidence="2">
    <name type="scientific">Lichtheimia ramosa</name>
    <dbReference type="NCBI Taxonomy" id="688394"/>
    <lineage>
        <taxon>Eukaryota</taxon>
        <taxon>Fungi</taxon>
        <taxon>Fungi incertae sedis</taxon>
        <taxon>Mucoromycota</taxon>
        <taxon>Mucoromycotina</taxon>
        <taxon>Mucoromycetes</taxon>
        <taxon>Mucorales</taxon>
        <taxon>Lichtheimiaceae</taxon>
        <taxon>Lichtheimia</taxon>
    </lineage>
</organism>
<reference evidence="2" key="1">
    <citation type="journal article" date="2014" name="Genome Announc.">
        <title>De novo whole-genome sequence and genome annotation of Lichtheimia ramosa.</title>
        <authorList>
            <person name="Linde J."/>
            <person name="Schwartze V."/>
            <person name="Binder U."/>
            <person name="Lass-Florl C."/>
            <person name="Voigt K."/>
            <person name="Horn F."/>
        </authorList>
    </citation>
    <scope>NUCLEOTIDE SEQUENCE</scope>
    <source>
        <strain evidence="2">JMRC FSU:6197</strain>
    </source>
</reference>
<evidence type="ECO:0000259" key="1">
    <source>
        <dbReference type="Pfam" id="PF06985"/>
    </source>
</evidence>
<dbReference type="InterPro" id="IPR010730">
    <property type="entry name" value="HET"/>
</dbReference>
<name>A0A077WHP3_9FUNG</name>
<dbReference type="PANTHER" id="PTHR24148">
    <property type="entry name" value="ANKYRIN REPEAT DOMAIN-CONTAINING PROTEIN 39 HOMOLOG-RELATED"/>
    <property type="match status" value="1"/>
</dbReference>
<feature type="domain" description="Heterokaryon incompatibility" evidence="1">
    <location>
        <begin position="86"/>
        <end position="234"/>
    </location>
</feature>
<evidence type="ECO:0000313" key="2">
    <source>
        <dbReference type="EMBL" id="CDS06503.1"/>
    </source>
</evidence>
<dbReference type="EMBL" id="LK023320">
    <property type="protein sequence ID" value="CDS06503.1"/>
    <property type="molecule type" value="Genomic_DNA"/>
</dbReference>
<proteinExistence type="predicted"/>
<dbReference type="InterPro" id="IPR052895">
    <property type="entry name" value="HetReg/Transcr_Mod"/>
</dbReference>
<dbReference type="PANTHER" id="PTHR24148:SF64">
    <property type="entry name" value="HETEROKARYON INCOMPATIBILITY DOMAIN-CONTAINING PROTEIN"/>
    <property type="match status" value="1"/>
</dbReference>
<gene>
    <name evidence="2" type="ORF">LRAMOSA09031</name>
</gene>